<proteinExistence type="predicted"/>
<reference evidence="1 2" key="1">
    <citation type="journal article" date="2016" name="Nat. Commun.">
        <title>Thousands of microbial genomes shed light on interconnected biogeochemical processes in an aquifer system.</title>
        <authorList>
            <person name="Anantharaman K."/>
            <person name="Brown C.T."/>
            <person name="Hug L.A."/>
            <person name="Sharon I."/>
            <person name="Castelle C.J."/>
            <person name="Probst A.J."/>
            <person name="Thomas B.C."/>
            <person name="Singh A."/>
            <person name="Wilkins M.J."/>
            <person name="Karaoz U."/>
            <person name="Brodie E.L."/>
            <person name="Williams K.H."/>
            <person name="Hubbard S.S."/>
            <person name="Banfield J.F."/>
        </authorList>
    </citation>
    <scope>NUCLEOTIDE SEQUENCE [LARGE SCALE GENOMIC DNA]</scope>
</reference>
<comment type="caution">
    <text evidence="1">The sequence shown here is derived from an EMBL/GenBank/DDBJ whole genome shotgun (WGS) entry which is preliminary data.</text>
</comment>
<accession>A0A1G2SZE9</accession>
<name>A0A1G2SZE9_9BACT</name>
<organism evidence="1 2">
    <name type="scientific">Candidatus Zambryskibacteria bacterium RIFCSPHIGHO2_01_FULL_44_22b</name>
    <dbReference type="NCBI Taxonomy" id="1802737"/>
    <lineage>
        <taxon>Bacteria</taxon>
        <taxon>Candidatus Zambryskiibacteriota</taxon>
    </lineage>
</organism>
<gene>
    <name evidence="1" type="ORF">A2832_00470</name>
</gene>
<evidence type="ECO:0000313" key="2">
    <source>
        <dbReference type="Proteomes" id="UP000178538"/>
    </source>
</evidence>
<dbReference type="EMBL" id="MHVG01000025">
    <property type="protein sequence ID" value="OHA89741.1"/>
    <property type="molecule type" value="Genomic_DNA"/>
</dbReference>
<dbReference type="AlphaFoldDB" id="A0A1G2SZE9"/>
<evidence type="ECO:0000313" key="1">
    <source>
        <dbReference type="EMBL" id="OHA89741.1"/>
    </source>
</evidence>
<dbReference type="STRING" id="1802737.A2832_00470"/>
<protein>
    <submittedName>
        <fullName evidence="1">Uncharacterized protein</fullName>
    </submittedName>
</protein>
<dbReference type="Proteomes" id="UP000178538">
    <property type="component" value="Unassembled WGS sequence"/>
</dbReference>
<sequence length="93" mass="10131">MNIKSAIAIIVILILGLFGYNTFFGQEEVTLGLDNLSTSNIGTEVVSLRNSLQAVTLDRDIFSDAGFLELSDFSTNIPEQPIGRPNPFNVIGR</sequence>